<organism evidence="1">
    <name type="scientific">freshwater metagenome</name>
    <dbReference type="NCBI Taxonomy" id="449393"/>
    <lineage>
        <taxon>unclassified sequences</taxon>
        <taxon>metagenomes</taxon>
        <taxon>ecological metagenomes</taxon>
    </lineage>
</organism>
<accession>A0A6J7EA91</accession>
<name>A0A6J7EA91_9ZZZZ</name>
<protein>
    <submittedName>
        <fullName evidence="1">Unannotated protein</fullName>
    </submittedName>
</protein>
<gene>
    <name evidence="1" type="ORF">UFOPK3402_01203</name>
</gene>
<sequence>MKQPDTVIVPAMVRSKAPDATGTMRPSATMALIAWKASTVLALSSWKKSDGIHSEKTTMSAAHT</sequence>
<dbReference type="AlphaFoldDB" id="A0A6J7EA91"/>
<evidence type="ECO:0000313" key="1">
    <source>
        <dbReference type="EMBL" id="CAB4879856.1"/>
    </source>
</evidence>
<proteinExistence type="predicted"/>
<dbReference type="EMBL" id="CAFBLS010000147">
    <property type="protein sequence ID" value="CAB4879856.1"/>
    <property type="molecule type" value="Genomic_DNA"/>
</dbReference>
<reference evidence="1" key="1">
    <citation type="submission" date="2020-05" db="EMBL/GenBank/DDBJ databases">
        <authorList>
            <person name="Chiriac C."/>
            <person name="Salcher M."/>
            <person name="Ghai R."/>
            <person name="Kavagutti S V."/>
        </authorList>
    </citation>
    <scope>NUCLEOTIDE SEQUENCE</scope>
</reference>